<gene>
    <name evidence="1" type="ORF">UFOVP1166_36</name>
</gene>
<name>A0A6J5QTT3_9CAUD</name>
<sequence>MFNFLRGKKTYIIAAITAASAGAEVLGYPSPSWLFPLLGAAGLGAVRSAIRR</sequence>
<accession>A0A6J5QTT3</accession>
<proteinExistence type="predicted"/>
<dbReference type="EMBL" id="LR797117">
    <property type="protein sequence ID" value="CAB4188049.1"/>
    <property type="molecule type" value="Genomic_DNA"/>
</dbReference>
<protein>
    <submittedName>
        <fullName evidence="1">Uncharacterized protein</fullName>
    </submittedName>
</protein>
<organism evidence="1">
    <name type="scientific">uncultured Caudovirales phage</name>
    <dbReference type="NCBI Taxonomy" id="2100421"/>
    <lineage>
        <taxon>Viruses</taxon>
        <taxon>Duplodnaviria</taxon>
        <taxon>Heunggongvirae</taxon>
        <taxon>Uroviricota</taxon>
        <taxon>Caudoviricetes</taxon>
        <taxon>Peduoviridae</taxon>
        <taxon>Maltschvirus</taxon>
        <taxon>Maltschvirus maltsch</taxon>
    </lineage>
</organism>
<reference evidence="1" key="1">
    <citation type="submission" date="2020-05" db="EMBL/GenBank/DDBJ databases">
        <authorList>
            <person name="Chiriac C."/>
            <person name="Salcher M."/>
            <person name="Ghai R."/>
            <person name="Kavagutti S V."/>
        </authorList>
    </citation>
    <scope>NUCLEOTIDE SEQUENCE</scope>
</reference>
<evidence type="ECO:0000313" key="1">
    <source>
        <dbReference type="EMBL" id="CAB4188049.1"/>
    </source>
</evidence>